<dbReference type="InterPro" id="IPR050471">
    <property type="entry name" value="AB_hydrolase"/>
</dbReference>
<evidence type="ECO:0008006" key="3">
    <source>
        <dbReference type="Google" id="ProtNLM"/>
    </source>
</evidence>
<accession>A0A015ITN9</accession>
<dbReference type="OrthoDB" id="294702at2759"/>
<organism evidence="1 2">
    <name type="scientific">Rhizophagus irregularis (strain DAOM 197198w)</name>
    <name type="common">Glomus intraradices</name>
    <dbReference type="NCBI Taxonomy" id="1432141"/>
    <lineage>
        <taxon>Eukaryota</taxon>
        <taxon>Fungi</taxon>
        <taxon>Fungi incertae sedis</taxon>
        <taxon>Mucoromycota</taxon>
        <taxon>Glomeromycotina</taxon>
        <taxon>Glomeromycetes</taxon>
        <taxon>Glomerales</taxon>
        <taxon>Glomeraceae</taxon>
        <taxon>Rhizophagus</taxon>
    </lineage>
</organism>
<evidence type="ECO:0000313" key="2">
    <source>
        <dbReference type="Proteomes" id="UP000022910"/>
    </source>
</evidence>
<reference evidence="1 2" key="1">
    <citation type="submission" date="2014-02" db="EMBL/GenBank/DDBJ databases">
        <title>Single nucleus genome sequencing reveals high similarity among nuclei of an endomycorrhizal fungus.</title>
        <authorList>
            <person name="Lin K."/>
            <person name="Geurts R."/>
            <person name="Zhang Z."/>
            <person name="Limpens E."/>
            <person name="Saunders D.G."/>
            <person name="Mu D."/>
            <person name="Pang E."/>
            <person name="Cao H."/>
            <person name="Cha H."/>
            <person name="Lin T."/>
            <person name="Zhou Q."/>
            <person name="Shang Y."/>
            <person name="Li Y."/>
            <person name="Ivanov S."/>
            <person name="Sharma T."/>
            <person name="Velzen R.V."/>
            <person name="Ruijter N.D."/>
            <person name="Aanen D.K."/>
            <person name="Win J."/>
            <person name="Kamoun S."/>
            <person name="Bisseling T."/>
            <person name="Huang S."/>
        </authorList>
    </citation>
    <scope>NUCLEOTIDE SEQUENCE [LARGE SCALE GENOMIC DNA]</scope>
    <source>
        <strain evidence="2">DAOM197198w</strain>
    </source>
</reference>
<proteinExistence type="predicted"/>
<keyword evidence="2" id="KW-1185">Reference proteome</keyword>
<dbReference type="PANTHER" id="PTHR43433">
    <property type="entry name" value="HYDROLASE, ALPHA/BETA FOLD FAMILY PROTEIN"/>
    <property type="match status" value="1"/>
</dbReference>
<protein>
    <recommendedName>
        <fullName evidence="3">Alpha/beta-hydrolase</fullName>
    </recommendedName>
</protein>
<dbReference type="SUPFAM" id="SSF53474">
    <property type="entry name" value="alpha/beta-Hydrolases"/>
    <property type="match status" value="1"/>
</dbReference>
<dbReference type="OMA" id="PWIAGTQ"/>
<dbReference type="HOGENOM" id="CLU_064793_0_0_1"/>
<dbReference type="EMBL" id="JEMT01027322">
    <property type="protein sequence ID" value="EXX57625.1"/>
    <property type="molecule type" value="Genomic_DNA"/>
</dbReference>
<dbReference type="AlphaFoldDB" id="A0A015ITN9"/>
<dbReference type="InterPro" id="IPR029058">
    <property type="entry name" value="AB_hydrolase_fold"/>
</dbReference>
<gene>
    <name evidence="1" type="ORF">RirG_205480</name>
</gene>
<name>A0A015ITN9_RHIIW</name>
<dbReference type="PANTHER" id="PTHR43433:SF10">
    <property type="entry name" value="AB HYDROLASE-1 DOMAIN-CONTAINING PROTEIN"/>
    <property type="match status" value="1"/>
</dbReference>
<comment type="caution">
    <text evidence="1">The sequence shown here is derived from an EMBL/GenBank/DDBJ whole genome shotgun (WGS) entry which is preliminary data.</text>
</comment>
<sequence>MGKFYSKQTNIWTKSRSTKELPVYPHLTISNFPKNEGETIILKDGRSLGFKEYNFKHITQHPITNNLNKEHVILLIPGLPCTRFFCHPQVLSSLEFHQQQEPKIPNNMSTESLNSYTLQIKLYVLERPGIGLSTFAKRSFLEFSQDIKEFCDQKKIENCSLIAYSAGGPYGLAAAYSLGKSTDNSSKPLITKAAIISSIAPYNVPNLTSNMPLKLKFAWWLTKNWTGLLSLIARMESNAVMKDPVKASREGRSDAPQSDIECIENLKGVEEMFIESSLEMYSRGQIETECYEYSLWGKDWGFQLNEISGGVKCKVWHGEEDSGTTISMGKYIALQIPGCEASFVEEKGHLLYFEVWNDIVDWLVT</sequence>
<evidence type="ECO:0000313" key="1">
    <source>
        <dbReference type="EMBL" id="EXX57625.1"/>
    </source>
</evidence>
<dbReference type="Gene3D" id="3.40.50.1820">
    <property type="entry name" value="alpha/beta hydrolase"/>
    <property type="match status" value="1"/>
</dbReference>
<dbReference type="Proteomes" id="UP000022910">
    <property type="component" value="Unassembled WGS sequence"/>
</dbReference>